<dbReference type="OrthoDB" id="308440at2759"/>
<reference evidence="2 3" key="1">
    <citation type="journal article" date="2017" name="Nature">
        <title>The Apostasia genome and the evolution of orchids.</title>
        <authorList>
            <person name="Zhang G.Q."/>
            <person name="Liu K.W."/>
            <person name="Li Z."/>
            <person name="Lohaus R."/>
            <person name="Hsiao Y.Y."/>
            <person name="Niu S.C."/>
            <person name="Wang J.Y."/>
            <person name="Lin Y.C."/>
            <person name="Xu Q."/>
            <person name="Chen L.J."/>
            <person name="Yoshida K."/>
            <person name="Fujiwara S."/>
            <person name="Wang Z.W."/>
            <person name="Zhang Y.Q."/>
            <person name="Mitsuda N."/>
            <person name="Wang M."/>
            <person name="Liu G.H."/>
            <person name="Pecoraro L."/>
            <person name="Huang H.X."/>
            <person name="Xiao X.J."/>
            <person name="Lin M."/>
            <person name="Wu X.Y."/>
            <person name="Wu W.L."/>
            <person name="Chen Y.Y."/>
            <person name="Chang S.B."/>
            <person name="Sakamoto S."/>
            <person name="Ohme-Takagi M."/>
            <person name="Yagi M."/>
            <person name="Zeng S.J."/>
            <person name="Shen C.Y."/>
            <person name="Yeh C.M."/>
            <person name="Luo Y.B."/>
            <person name="Tsai W.C."/>
            <person name="Van de Peer Y."/>
            <person name="Liu Z.J."/>
        </authorList>
    </citation>
    <scope>NUCLEOTIDE SEQUENCE [LARGE SCALE GENOMIC DNA]</scope>
    <source>
        <strain evidence="3">cv. Shenzhen</strain>
        <tissue evidence="2">Stem</tissue>
    </source>
</reference>
<proteinExistence type="predicted"/>
<protein>
    <submittedName>
        <fullName evidence="2">Uncharacterized protein</fullName>
    </submittedName>
</protein>
<feature type="chain" id="PRO_5014167952" evidence="1">
    <location>
        <begin position="17"/>
        <end position="415"/>
    </location>
</feature>
<dbReference type="PANTHER" id="PTHR34454">
    <property type="entry name" value="TUNICAMYCIN INDUCED PROTEIN"/>
    <property type="match status" value="1"/>
</dbReference>
<evidence type="ECO:0000313" key="3">
    <source>
        <dbReference type="Proteomes" id="UP000236161"/>
    </source>
</evidence>
<feature type="signal peptide" evidence="1">
    <location>
        <begin position="1"/>
        <end position="16"/>
    </location>
</feature>
<dbReference type="STRING" id="1088818.A0A2I0BDN7"/>
<keyword evidence="3" id="KW-1185">Reference proteome</keyword>
<gene>
    <name evidence="2" type="ORF">AXF42_Ash010328</name>
</gene>
<dbReference type="EMBL" id="KZ451888">
    <property type="protein sequence ID" value="PKA65919.1"/>
    <property type="molecule type" value="Genomic_DNA"/>
</dbReference>
<dbReference type="PANTHER" id="PTHR34454:SF3">
    <property type="entry name" value="PEPTIDASE I, PUTATIVE-RELATED"/>
    <property type="match status" value="1"/>
</dbReference>
<keyword evidence="1" id="KW-0732">Signal</keyword>
<dbReference type="InterPro" id="IPR053283">
    <property type="entry name" value="TUNICAMYCIN_INDUCED_1"/>
</dbReference>
<evidence type="ECO:0000313" key="2">
    <source>
        <dbReference type="EMBL" id="PKA65919.1"/>
    </source>
</evidence>
<name>A0A2I0BDN7_9ASPA</name>
<accession>A0A2I0BDN7</accession>
<sequence>MVKLFLVSFFFRLIFASQALFFPFNSSSLSSISVVNTYPSVPSSAASGSFLKDILSAVSEKEGWNSEAEARVSAVDAESARIGAIQSYEFHLRVGGTALVLKFSEEADEWRKTVKGEVEFGPDLVVRAAEEVFREGVRALMLEGPLELHASGPSDELSVHLPLSITHQGIRRVFVGEGIKIQLDGAHEVSIFYPSGTNLLINANSTLRKNTPNTYWKLGFPSCAPLLSVRVIGRISLAAYRTRDSTASIETSFPSPGNIHLLPERCYPNGLYEQTHLAAASTLSSKLVVIERLLTSFLGKSILRRGSTRFIRTKVTSSTLLKLRVEVERNIGESDKNSEKVAGWRTRQTVERAWFEIVARFEEERGLRPVIARKLSRPLMTVESAAWSHLMSNISFTEFHSIVVPPEALTLDVKW</sequence>
<organism evidence="2 3">
    <name type="scientific">Apostasia shenzhenica</name>
    <dbReference type="NCBI Taxonomy" id="1088818"/>
    <lineage>
        <taxon>Eukaryota</taxon>
        <taxon>Viridiplantae</taxon>
        <taxon>Streptophyta</taxon>
        <taxon>Embryophyta</taxon>
        <taxon>Tracheophyta</taxon>
        <taxon>Spermatophyta</taxon>
        <taxon>Magnoliopsida</taxon>
        <taxon>Liliopsida</taxon>
        <taxon>Asparagales</taxon>
        <taxon>Orchidaceae</taxon>
        <taxon>Apostasioideae</taxon>
        <taxon>Apostasia</taxon>
    </lineage>
</organism>
<dbReference type="Proteomes" id="UP000236161">
    <property type="component" value="Unassembled WGS sequence"/>
</dbReference>
<evidence type="ECO:0000256" key="1">
    <source>
        <dbReference type="SAM" id="SignalP"/>
    </source>
</evidence>
<dbReference type="AlphaFoldDB" id="A0A2I0BDN7"/>